<dbReference type="Pfam" id="PF20033">
    <property type="entry name" value="DUF6438"/>
    <property type="match status" value="1"/>
</dbReference>
<gene>
    <name evidence="3" type="ORF">F0A16_10955</name>
</gene>
<keyword evidence="1" id="KW-0732">Signal</keyword>
<evidence type="ECO:0000313" key="3">
    <source>
        <dbReference type="EMBL" id="KAA0018231.1"/>
    </source>
</evidence>
<feature type="domain" description="DUF6438" evidence="2">
    <location>
        <begin position="40"/>
        <end position="153"/>
    </location>
</feature>
<evidence type="ECO:0000259" key="2">
    <source>
        <dbReference type="Pfam" id="PF20033"/>
    </source>
</evidence>
<feature type="chain" id="PRO_5024922094" description="DUF6438 domain-containing protein" evidence="1">
    <location>
        <begin position="26"/>
        <end position="168"/>
    </location>
</feature>
<dbReference type="Proteomes" id="UP000466024">
    <property type="component" value="Unassembled WGS sequence"/>
</dbReference>
<proteinExistence type="predicted"/>
<comment type="caution">
    <text evidence="3">The sequence shown here is derived from an EMBL/GenBank/DDBJ whole genome shotgun (WGS) entry which is preliminary data.</text>
</comment>
<dbReference type="PROSITE" id="PS51257">
    <property type="entry name" value="PROKAR_LIPOPROTEIN"/>
    <property type="match status" value="1"/>
</dbReference>
<dbReference type="AlphaFoldDB" id="A0A640WE25"/>
<dbReference type="InterPro" id="IPR045497">
    <property type="entry name" value="DUF6438"/>
</dbReference>
<feature type="signal peptide" evidence="1">
    <location>
        <begin position="1"/>
        <end position="25"/>
    </location>
</feature>
<protein>
    <recommendedName>
        <fullName evidence="2">DUF6438 domain-containing protein</fullName>
    </recommendedName>
</protein>
<name>A0A640WE25_9GAMM</name>
<evidence type="ECO:0000256" key="1">
    <source>
        <dbReference type="SAM" id="SignalP"/>
    </source>
</evidence>
<organism evidence="3 4">
    <name type="scientific">Salinicola corii</name>
    <dbReference type="NCBI Taxonomy" id="2606937"/>
    <lineage>
        <taxon>Bacteria</taxon>
        <taxon>Pseudomonadati</taxon>
        <taxon>Pseudomonadota</taxon>
        <taxon>Gammaproteobacteria</taxon>
        <taxon>Oceanospirillales</taxon>
        <taxon>Halomonadaceae</taxon>
        <taxon>Salinicola</taxon>
    </lineage>
</organism>
<dbReference type="RefSeq" id="WP_149435434.1">
    <property type="nucleotide sequence ID" value="NZ_VTPX01000005.1"/>
</dbReference>
<accession>A0A640WE25</accession>
<keyword evidence="4" id="KW-1185">Reference proteome</keyword>
<sequence length="168" mass="18247">MRQSASFLMIALAASLATGCTQQSARPTVGSTDLEPRVTDIQYRAGPCHGTCPVYSVDIGADGSTRFTGEQFTTVEGERVRTNDPERFALVRERLSSWQPAMGTTLDTPDCGPKVTDLSHYVVTWTTDDGEEATLKHDSGCRSESARQLTEVLRSVPQALGIEAWIGH</sequence>
<evidence type="ECO:0000313" key="4">
    <source>
        <dbReference type="Proteomes" id="UP000466024"/>
    </source>
</evidence>
<dbReference type="EMBL" id="VTPX01000005">
    <property type="protein sequence ID" value="KAA0018231.1"/>
    <property type="molecule type" value="Genomic_DNA"/>
</dbReference>
<reference evidence="3 4" key="1">
    <citation type="submission" date="2019-08" db="EMBL/GenBank/DDBJ databases">
        <title>Bioinformatics analysis of the strain L3 and L5.</title>
        <authorList>
            <person name="Li X."/>
        </authorList>
    </citation>
    <scope>NUCLEOTIDE SEQUENCE [LARGE SCALE GENOMIC DNA]</scope>
    <source>
        <strain evidence="3 4">L3</strain>
    </source>
</reference>